<sequence length="149" mass="17360">MKWNDKFDSDNVPDIEDIRRFIGDKAGLWDDLTDYLRDTYKVRPDFDYSRCSAQPGWNIKYKRSGKSLCTIYPMDGYFIALVVVGNKEEETVKDHCNEGLFTPYVSELYKATGFSAMGKWLMIKVTNREILEDVKKLVGIRIKPQNLQE</sequence>
<keyword evidence="2" id="KW-1185">Reference proteome</keyword>
<dbReference type="EMBL" id="FQTU01000004">
    <property type="protein sequence ID" value="SHE59297.1"/>
    <property type="molecule type" value="Genomic_DNA"/>
</dbReference>
<dbReference type="Pfam" id="PF12663">
    <property type="entry name" value="DUF3788"/>
    <property type="match status" value="1"/>
</dbReference>
<evidence type="ECO:0000313" key="2">
    <source>
        <dbReference type="Proteomes" id="UP000184251"/>
    </source>
</evidence>
<proteinExistence type="predicted"/>
<name>A0A1M4URM6_9FIRM</name>
<dbReference type="Proteomes" id="UP000184251">
    <property type="component" value="Unassembled WGS sequence"/>
</dbReference>
<accession>A0A1M4URM6</accession>
<organism evidence="1 2">
    <name type="scientific">Alkalibacter saccharofermentans DSM 14828</name>
    <dbReference type="NCBI Taxonomy" id="1120975"/>
    <lineage>
        <taxon>Bacteria</taxon>
        <taxon>Bacillati</taxon>
        <taxon>Bacillota</taxon>
        <taxon>Clostridia</taxon>
        <taxon>Eubacteriales</taxon>
        <taxon>Eubacteriaceae</taxon>
        <taxon>Alkalibacter</taxon>
    </lineage>
</organism>
<reference evidence="1 2" key="1">
    <citation type="submission" date="2016-11" db="EMBL/GenBank/DDBJ databases">
        <authorList>
            <person name="Jaros S."/>
            <person name="Januszkiewicz K."/>
            <person name="Wedrychowicz H."/>
        </authorList>
    </citation>
    <scope>NUCLEOTIDE SEQUENCE [LARGE SCALE GENOMIC DNA]</scope>
    <source>
        <strain evidence="1 2">DSM 14828</strain>
    </source>
</reference>
<gene>
    <name evidence="1" type="ORF">SAMN02746064_00802</name>
</gene>
<dbReference type="RefSeq" id="WP_073269800.1">
    <property type="nucleotide sequence ID" value="NZ_FQTU01000004.1"/>
</dbReference>
<dbReference type="OrthoDB" id="9090890at2"/>
<protein>
    <recommendedName>
        <fullName evidence="3">DUF3788 domain-containing protein</fullName>
    </recommendedName>
</protein>
<dbReference type="STRING" id="1120975.SAMN02746064_00802"/>
<dbReference type="AlphaFoldDB" id="A0A1M4URM6"/>
<dbReference type="InterPro" id="IPR024265">
    <property type="entry name" value="DUF3788"/>
</dbReference>
<evidence type="ECO:0008006" key="3">
    <source>
        <dbReference type="Google" id="ProtNLM"/>
    </source>
</evidence>
<evidence type="ECO:0000313" key="1">
    <source>
        <dbReference type="EMBL" id="SHE59297.1"/>
    </source>
</evidence>